<evidence type="ECO:0000313" key="3">
    <source>
        <dbReference type="EMBL" id="MFD0623022.1"/>
    </source>
</evidence>
<feature type="compositionally biased region" description="Acidic residues" evidence="1">
    <location>
        <begin position="213"/>
        <end position="222"/>
    </location>
</feature>
<dbReference type="CDD" id="cd00085">
    <property type="entry name" value="HNHc"/>
    <property type="match status" value="1"/>
</dbReference>
<evidence type="ECO:0000256" key="1">
    <source>
        <dbReference type="SAM" id="MobiDB-lite"/>
    </source>
</evidence>
<feature type="domain" description="HNH" evidence="2">
    <location>
        <begin position="10"/>
        <end position="52"/>
    </location>
</feature>
<name>A0ABW2WRZ9_9ACTN</name>
<dbReference type="Pfam" id="PF01844">
    <property type="entry name" value="HNH"/>
    <property type="match status" value="1"/>
</dbReference>
<evidence type="ECO:0000313" key="4">
    <source>
        <dbReference type="Proteomes" id="UP001596915"/>
    </source>
</evidence>
<comment type="caution">
    <text evidence="3">The sequence shown here is derived from an EMBL/GenBank/DDBJ whole genome shotgun (WGS) entry which is preliminary data.</text>
</comment>
<gene>
    <name evidence="3" type="ORF">ACFQ2K_09585</name>
</gene>
<keyword evidence="3" id="KW-0255">Endonuclease</keyword>
<dbReference type="Proteomes" id="UP001596915">
    <property type="component" value="Unassembled WGS sequence"/>
</dbReference>
<accession>A0ABW2WRZ9</accession>
<evidence type="ECO:0000259" key="2">
    <source>
        <dbReference type="Pfam" id="PF01844"/>
    </source>
</evidence>
<feature type="region of interest" description="Disordered" evidence="1">
    <location>
        <begin position="202"/>
        <end position="222"/>
    </location>
</feature>
<organism evidence="3 4">
    <name type="scientific">Streptomyces sanglieri</name>
    <dbReference type="NCBI Taxonomy" id="193460"/>
    <lineage>
        <taxon>Bacteria</taxon>
        <taxon>Bacillati</taxon>
        <taxon>Actinomycetota</taxon>
        <taxon>Actinomycetes</taxon>
        <taxon>Kitasatosporales</taxon>
        <taxon>Streptomycetaceae</taxon>
        <taxon>Streptomyces</taxon>
    </lineage>
</organism>
<dbReference type="EMBL" id="JBHTGL010000008">
    <property type="protein sequence ID" value="MFD0623022.1"/>
    <property type="molecule type" value="Genomic_DNA"/>
</dbReference>
<keyword evidence="3" id="KW-0378">Hydrolase</keyword>
<dbReference type="GO" id="GO:0004519">
    <property type="term" value="F:endonuclease activity"/>
    <property type="evidence" value="ECO:0007669"/>
    <property type="project" value="UniProtKB-KW"/>
</dbReference>
<dbReference type="Gene3D" id="1.10.30.50">
    <property type="match status" value="1"/>
</dbReference>
<dbReference type="InterPro" id="IPR003615">
    <property type="entry name" value="HNH_nuc"/>
</dbReference>
<sequence length="222" mass="26096">MVLTAYGGRCVYCDERQSETLEHEAPLASGKGRDIWWNLVPACDRCNSWKQKKSAVEWVLNMKLHHAHPKVGFCRNSLPLHVVKGVKDRIAEVKREIQDAPRRTWFERHYGDKKTPRLRREKHEEVERCTEKMERYPYPPWESRETRHSDQYCTRVLCCGHTQKNSTFTYVTLAKSDREDLKRMAYEKGLWIGDLIGTLLTPTPEEWRQSQHDDDEDPQGGA</sequence>
<proteinExistence type="predicted"/>
<protein>
    <submittedName>
        <fullName evidence="3">HNH endonuclease</fullName>
    </submittedName>
</protein>
<keyword evidence="4" id="KW-1185">Reference proteome</keyword>
<reference evidence="4" key="1">
    <citation type="journal article" date="2019" name="Int. J. Syst. Evol. Microbiol.">
        <title>The Global Catalogue of Microorganisms (GCM) 10K type strain sequencing project: providing services to taxonomists for standard genome sequencing and annotation.</title>
        <authorList>
            <consortium name="The Broad Institute Genomics Platform"/>
            <consortium name="The Broad Institute Genome Sequencing Center for Infectious Disease"/>
            <person name="Wu L."/>
            <person name="Ma J."/>
        </authorList>
    </citation>
    <scope>NUCLEOTIDE SEQUENCE [LARGE SCALE GENOMIC DNA]</scope>
    <source>
        <strain evidence="4">JCM 12607</strain>
    </source>
</reference>
<dbReference type="InterPro" id="IPR002711">
    <property type="entry name" value="HNH"/>
</dbReference>
<keyword evidence="3" id="KW-0540">Nuclease</keyword>